<evidence type="ECO:0000256" key="3">
    <source>
        <dbReference type="ARBA" id="ARBA00023163"/>
    </source>
</evidence>
<dbReference type="PROSITE" id="PS50043">
    <property type="entry name" value="HTH_LUXR_2"/>
    <property type="match status" value="1"/>
</dbReference>
<keyword evidence="1" id="KW-0805">Transcription regulation</keyword>
<feature type="domain" description="HTH luxR-type" evidence="4">
    <location>
        <begin position="203"/>
        <end position="268"/>
    </location>
</feature>
<protein>
    <submittedName>
        <fullName evidence="5">LuxR C-terminal-related transcriptional regulator</fullName>
    </submittedName>
</protein>
<dbReference type="Proteomes" id="UP001335729">
    <property type="component" value="Unassembled WGS sequence"/>
</dbReference>
<dbReference type="PANTHER" id="PTHR44688">
    <property type="entry name" value="DNA-BINDING TRANSCRIPTIONAL ACTIVATOR DEVR_DOSR"/>
    <property type="match status" value="1"/>
</dbReference>
<dbReference type="InterPro" id="IPR029016">
    <property type="entry name" value="GAF-like_dom_sf"/>
</dbReference>
<dbReference type="InterPro" id="IPR036388">
    <property type="entry name" value="WH-like_DNA-bd_sf"/>
</dbReference>
<dbReference type="PANTHER" id="PTHR44688:SF16">
    <property type="entry name" value="DNA-BINDING TRANSCRIPTIONAL ACTIVATOR DEVR_DOSR"/>
    <property type="match status" value="1"/>
</dbReference>
<evidence type="ECO:0000313" key="6">
    <source>
        <dbReference type="Proteomes" id="UP001335729"/>
    </source>
</evidence>
<dbReference type="Gene3D" id="1.10.10.10">
    <property type="entry name" value="Winged helix-like DNA-binding domain superfamily/Winged helix DNA-binding domain"/>
    <property type="match status" value="1"/>
</dbReference>
<keyword evidence="2" id="KW-0238">DNA-binding</keyword>
<dbReference type="Pfam" id="PF00196">
    <property type="entry name" value="GerE"/>
    <property type="match status" value="1"/>
</dbReference>
<sequence>MSEANLVLDALRRIRRSSGVSLAFAGMVGPAATPRTQAVRLEHFVGNTRGALNGVSVDIGHGLGGKVIKVRRPVAVDDYLRTPNITHRYNAIIATEGLRAMAAVPVIVDRRPVAVLYGAVHTDSPLGGRTFDVLADEGRALEQRIVAERFTAGMGLVADDALRDRVTDVYGRLRRLERSLDDRSVAAQLEQIIGGLLDDDMPGDQTAVTLTPREQDVLSLAAIGHSNARIAEDLGIGVQTAKGYMKDAMAKLGATTRLEAVVIARRSGLLPG</sequence>
<proteinExistence type="predicted"/>
<reference evidence="5 6" key="1">
    <citation type="submission" date="2024-01" db="EMBL/GenBank/DDBJ databases">
        <title>Draft genome sequence of Gordonia sp. PKS22-38.</title>
        <authorList>
            <person name="Suphannarot A."/>
            <person name="Mingma R."/>
        </authorList>
    </citation>
    <scope>NUCLEOTIDE SEQUENCE [LARGE SCALE GENOMIC DNA]</scope>
    <source>
        <strain evidence="5 6">PKS22-38</strain>
    </source>
</reference>
<dbReference type="CDD" id="cd06170">
    <property type="entry name" value="LuxR_C_like"/>
    <property type="match status" value="1"/>
</dbReference>
<dbReference type="Gene3D" id="3.30.450.40">
    <property type="match status" value="1"/>
</dbReference>
<keyword evidence="6" id="KW-1185">Reference proteome</keyword>
<dbReference type="EMBL" id="JAZDUE010000030">
    <property type="protein sequence ID" value="MEE4026010.1"/>
    <property type="molecule type" value="Genomic_DNA"/>
</dbReference>
<comment type="caution">
    <text evidence="5">The sequence shown here is derived from an EMBL/GenBank/DDBJ whole genome shotgun (WGS) entry which is preliminary data.</text>
</comment>
<accession>A0ABU7N0B6</accession>
<dbReference type="PRINTS" id="PR00038">
    <property type="entry name" value="HTHLUXR"/>
</dbReference>
<dbReference type="InterPro" id="IPR003018">
    <property type="entry name" value="GAF"/>
</dbReference>
<keyword evidence="3" id="KW-0804">Transcription</keyword>
<dbReference type="SMART" id="SM00421">
    <property type="entry name" value="HTH_LUXR"/>
    <property type="match status" value="1"/>
</dbReference>
<organism evidence="5 6">
    <name type="scientific">Gordonia prachuapensis</name>
    <dbReference type="NCBI Taxonomy" id="3115651"/>
    <lineage>
        <taxon>Bacteria</taxon>
        <taxon>Bacillati</taxon>
        <taxon>Actinomycetota</taxon>
        <taxon>Actinomycetes</taxon>
        <taxon>Mycobacteriales</taxon>
        <taxon>Gordoniaceae</taxon>
        <taxon>Gordonia</taxon>
    </lineage>
</organism>
<gene>
    <name evidence="5" type="ORF">V1Y59_23215</name>
</gene>
<dbReference type="RefSeq" id="WP_330507404.1">
    <property type="nucleotide sequence ID" value="NZ_JAZDUE010000030.1"/>
</dbReference>
<dbReference type="InterPro" id="IPR016032">
    <property type="entry name" value="Sig_transdc_resp-reg_C-effctor"/>
</dbReference>
<dbReference type="InterPro" id="IPR000792">
    <property type="entry name" value="Tscrpt_reg_LuxR_C"/>
</dbReference>
<evidence type="ECO:0000256" key="2">
    <source>
        <dbReference type="ARBA" id="ARBA00023125"/>
    </source>
</evidence>
<dbReference type="Pfam" id="PF01590">
    <property type="entry name" value="GAF"/>
    <property type="match status" value="1"/>
</dbReference>
<evidence type="ECO:0000313" key="5">
    <source>
        <dbReference type="EMBL" id="MEE4026010.1"/>
    </source>
</evidence>
<dbReference type="SUPFAM" id="SSF55781">
    <property type="entry name" value="GAF domain-like"/>
    <property type="match status" value="1"/>
</dbReference>
<dbReference type="SUPFAM" id="SSF46894">
    <property type="entry name" value="C-terminal effector domain of the bipartite response regulators"/>
    <property type="match status" value="1"/>
</dbReference>
<evidence type="ECO:0000256" key="1">
    <source>
        <dbReference type="ARBA" id="ARBA00023015"/>
    </source>
</evidence>
<name>A0ABU7N0B6_9ACTN</name>
<evidence type="ECO:0000259" key="4">
    <source>
        <dbReference type="PROSITE" id="PS50043"/>
    </source>
</evidence>